<accession>A0AAU7QFS5</accession>
<proteinExistence type="predicted"/>
<sequence>MENSKPDDTTLLVIIGLLVSVLITVSVLFGIAYFYDLRHGNRIDSASCYSRTGGS</sequence>
<organism evidence="2">
    <name type="scientific">Acerihabitans sp. KWT182</name>
    <dbReference type="NCBI Taxonomy" id="3157919"/>
    <lineage>
        <taxon>Bacteria</taxon>
        <taxon>Pseudomonadati</taxon>
        <taxon>Pseudomonadota</taxon>
        <taxon>Gammaproteobacteria</taxon>
        <taxon>Enterobacterales</taxon>
        <taxon>Pectobacteriaceae</taxon>
        <taxon>Acerihabitans</taxon>
    </lineage>
</organism>
<feature type="transmembrane region" description="Helical" evidence="1">
    <location>
        <begin position="12"/>
        <end position="35"/>
    </location>
</feature>
<protein>
    <submittedName>
        <fullName evidence="2">Uncharacterized protein</fullName>
    </submittedName>
</protein>
<keyword evidence="1" id="KW-1133">Transmembrane helix</keyword>
<keyword evidence="1" id="KW-0812">Transmembrane</keyword>
<dbReference type="AlphaFoldDB" id="A0AAU7QFS5"/>
<evidence type="ECO:0000256" key="1">
    <source>
        <dbReference type="SAM" id="Phobius"/>
    </source>
</evidence>
<reference evidence="2" key="1">
    <citation type="submission" date="2024-06" db="EMBL/GenBank/DDBJ databases">
        <authorList>
            <person name="Coelho C."/>
            <person name="Bento M."/>
            <person name="Garcia E."/>
            <person name="Camelo A."/>
            <person name="Brandao I."/>
            <person name="Espirito Santo C."/>
            <person name="Trovao J."/>
            <person name="Verissimo A."/>
            <person name="Costa J."/>
            <person name="Tiago I."/>
        </authorList>
    </citation>
    <scope>NUCLEOTIDE SEQUENCE</scope>
    <source>
        <strain evidence="2">KWT182</strain>
    </source>
</reference>
<evidence type="ECO:0000313" key="2">
    <source>
        <dbReference type="EMBL" id="XBS71181.1"/>
    </source>
</evidence>
<dbReference type="EMBL" id="CP157947">
    <property type="protein sequence ID" value="XBS71181.1"/>
    <property type="molecule type" value="Genomic_DNA"/>
</dbReference>
<name>A0AAU7QFS5_9GAMM</name>
<keyword evidence="1" id="KW-0472">Membrane</keyword>
<gene>
    <name evidence="2" type="ORF">ABK905_09570</name>
</gene>